<name>A0A343KJS5_9NEOP</name>
<feature type="domain" description="NADH:quinone oxidoreductase/Mrp antiporter transmembrane" evidence="19">
    <location>
        <begin position="24"/>
        <end position="279"/>
    </location>
</feature>
<keyword evidence="16 18" id="KW-0472">Membrane</keyword>
<dbReference type="GO" id="GO:0008137">
    <property type="term" value="F:NADH dehydrogenase (ubiquinone) activity"/>
    <property type="evidence" value="ECO:0007669"/>
    <property type="project" value="UniProtKB-EC"/>
</dbReference>
<evidence type="ECO:0000256" key="9">
    <source>
        <dbReference type="ARBA" id="ARBA00022792"/>
    </source>
</evidence>
<evidence type="ECO:0000256" key="14">
    <source>
        <dbReference type="ARBA" id="ARBA00023075"/>
    </source>
</evidence>
<dbReference type="Pfam" id="PF00361">
    <property type="entry name" value="Proton_antipo_M"/>
    <property type="match status" value="1"/>
</dbReference>
<feature type="transmembrane region" description="Helical" evidence="18">
    <location>
        <begin position="57"/>
        <end position="77"/>
    </location>
</feature>
<dbReference type="AlphaFoldDB" id="A0A343KJS5"/>
<geneLocation type="mitochondrion" evidence="20"/>
<gene>
    <name evidence="20" type="primary">ND2</name>
</gene>
<evidence type="ECO:0000256" key="12">
    <source>
        <dbReference type="ARBA" id="ARBA00022989"/>
    </source>
</evidence>
<evidence type="ECO:0000256" key="18">
    <source>
        <dbReference type="RuleBase" id="RU003403"/>
    </source>
</evidence>
<comment type="subcellular location">
    <subcellularLocation>
        <location evidence="2 18">Mitochondrion inner membrane</location>
        <topology evidence="2 18">Multi-pass membrane protein</topology>
    </subcellularLocation>
</comment>
<dbReference type="EMBL" id="KY124331">
    <property type="protein sequence ID" value="ATI10808.1"/>
    <property type="molecule type" value="Genomic_DNA"/>
</dbReference>
<reference evidence="20" key="1">
    <citation type="submission" date="2016-11" db="EMBL/GenBank/DDBJ databases">
        <authorList>
            <person name="Jaros S."/>
            <person name="Januszkiewicz K."/>
            <person name="Wedrychowicz H."/>
        </authorList>
    </citation>
    <scope>NUCLEOTIDE SEQUENCE</scope>
</reference>
<keyword evidence="14 18" id="KW-0830">Ubiquinone</keyword>
<protein>
    <recommendedName>
        <fullName evidence="5 18">NADH-ubiquinone oxidoreductase chain 2</fullName>
        <ecNumber evidence="4 18">7.1.1.2</ecNumber>
    </recommendedName>
</protein>
<keyword evidence="10 18" id="KW-1278">Translocase</keyword>
<evidence type="ECO:0000256" key="1">
    <source>
        <dbReference type="ARBA" id="ARBA00003257"/>
    </source>
</evidence>
<comment type="function">
    <text evidence="18">Core subunit of the mitochondrial membrane respiratory chain NADH dehydrogenase (Complex I) which catalyzes electron transfer from NADH through the respiratory chain, using ubiquinone as an electron acceptor. Essential for the catalytic activity and assembly of complex I.</text>
</comment>
<evidence type="ECO:0000256" key="11">
    <source>
        <dbReference type="ARBA" id="ARBA00022982"/>
    </source>
</evidence>
<dbReference type="InterPro" id="IPR003917">
    <property type="entry name" value="NADH_UbQ_OxRdtase_chain2"/>
</dbReference>
<comment type="function">
    <text evidence="1">Core subunit of the mitochondrial membrane respiratory chain NADH dehydrogenase (Complex I) that is believed to belong to the minimal assembly required for catalysis. Complex I functions in the transfer of electrons from NADH to the respiratory chain. The immediate electron acceptor for the enzyme is believed to be ubiquinone.</text>
</comment>
<evidence type="ECO:0000256" key="2">
    <source>
        <dbReference type="ARBA" id="ARBA00004448"/>
    </source>
</evidence>
<keyword evidence="11 18" id="KW-0249">Electron transport</keyword>
<reference evidence="20" key="2">
    <citation type="journal article" date="2017" name="J. Asia-Pac. Entomol.">
        <title>Next-generation sequencing data used to determine the mitochondrial genomes and a preliminary phylogeny of Verophasmatodea insects.</title>
        <authorList>
            <person name="Zhou Z."/>
            <person name="Guan B."/>
            <person name="Chai J."/>
            <person name="Che X."/>
        </authorList>
    </citation>
    <scope>NUCLEOTIDE SEQUENCE</scope>
</reference>
<feature type="transmembrane region" description="Helical" evidence="18">
    <location>
        <begin position="263"/>
        <end position="284"/>
    </location>
</feature>
<evidence type="ECO:0000256" key="6">
    <source>
        <dbReference type="ARBA" id="ARBA00022448"/>
    </source>
</evidence>
<feature type="transmembrane region" description="Helical" evidence="18">
    <location>
        <begin position="89"/>
        <end position="108"/>
    </location>
</feature>
<dbReference type="PANTHER" id="PTHR46552">
    <property type="entry name" value="NADH-UBIQUINONE OXIDOREDUCTASE CHAIN 2"/>
    <property type="match status" value="1"/>
</dbReference>
<dbReference type="InterPro" id="IPR001750">
    <property type="entry name" value="ND/Mrp_TM"/>
</dbReference>
<feature type="transmembrane region" description="Helical" evidence="18">
    <location>
        <begin position="7"/>
        <end position="28"/>
    </location>
</feature>
<evidence type="ECO:0000256" key="17">
    <source>
        <dbReference type="ARBA" id="ARBA00049551"/>
    </source>
</evidence>
<evidence type="ECO:0000259" key="19">
    <source>
        <dbReference type="Pfam" id="PF00361"/>
    </source>
</evidence>
<keyword evidence="13 18" id="KW-0520">NAD</keyword>
<keyword evidence="15 18" id="KW-0496">Mitochondrion</keyword>
<evidence type="ECO:0000256" key="10">
    <source>
        <dbReference type="ARBA" id="ARBA00022967"/>
    </source>
</evidence>
<accession>A0A343KJS5</accession>
<keyword evidence="12 18" id="KW-1133">Transmembrane helix</keyword>
<dbReference type="PANTHER" id="PTHR46552:SF1">
    <property type="entry name" value="NADH-UBIQUINONE OXIDOREDUCTASE CHAIN 2"/>
    <property type="match status" value="1"/>
</dbReference>
<proteinExistence type="inferred from homology"/>
<sequence length="332" mass="38841">MMNKSVNLTFLTIMIMGIILSVSSNSWFSVWMGMEMNLMAFMPMILQKNNMLSKESAMTYFMVQAVASMLLMVFMITMPSLNFYNMKPIMLMSILMMKSGITPFHFWLPKLMEGLNWNMCLILMTIQKITPMMMMSSLIKMNIFTMMVMITSVMVGAIGGLNQTSLRKMMGYSSISNNGWMMAAMMMSEMTWFYYFMIYSIMTVIMTKTMDNYNIFHMNQIFMMKEPLIKKMIMMMNMLSISGLPPFIGFLPKWIVIQSSLNYMNLTLIASMVMMTLITIYYYLRVMYSTMMITYSEPFWVNIMSKNSNLLMMYSTLSIIGLTMMTMLMWLY</sequence>
<organism evidence="20">
    <name type="scientific">Megalophasma granulatum</name>
    <dbReference type="NCBI Taxonomy" id="2042296"/>
    <lineage>
        <taxon>Eukaryota</taxon>
        <taxon>Metazoa</taxon>
        <taxon>Ecdysozoa</taxon>
        <taxon>Arthropoda</taxon>
        <taxon>Hexapoda</taxon>
        <taxon>Insecta</taxon>
        <taxon>Pterygota</taxon>
        <taxon>Neoptera</taxon>
        <taxon>Polyneoptera</taxon>
        <taxon>Phasmatodea</taxon>
        <taxon>Verophasmatodea</taxon>
        <taxon>Anareolatae</taxon>
        <taxon>Lonchodidae</taxon>
        <taxon>Lonchodinae</taxon>
        <taxon>Megalophasma</taxon>
    </lineage>
</organism>
<dbReference type="GO" id="GO:0005743">
    <property type="term" value="C:mitochondrial inner membrane"/>
    <property type="evidence" value="ECO:0007669"/>
    <property type="project" value="UniProtKB-SubCell"/>
</dbReference>
<feature type="transmembrane region" description="Helical" evidence="18">
    <location>
        <begin position="232"/>
        <end position="251"/>
    </location>
</feature>
<dbReference type="PRINTS" id="PR01436">
    <property type="entry name" value="NADHDHGNASE2"/>
</dbReference>
<evidence type="ECO:0000256" key="3">
    <source>
        <dbReference type="ARBA" id="ARBA00007012"/>
    </source>
</evidence>
<evidence type="ECO:0000256" key="15">
    <source>
        <dbReference type="ARBA" id="ARBA00023128"/>
    </source>
</evidence>
<keyword evidence="6" id="KW-0813">Transport</keyword>
<dbReference type="EC" id="7.1.1.2" evidence="4 18"/>
<evidence type="ECO:0000256" key="5">
    <source>
        <dbReference type="ARBA" id="ARBA00021008"/>
    </source>
</evidence>
<dbReference type="GO" id="GO:0006120">
    <property type="term" value="P:mitochondrial electron transport, NADH to ubiquinone"/>
    <property type="evidence" value="ECO:0007669"/>
    <property type="project" value="InterPro"/>
</dbReference>
<evidence type="ECO:0000256" key="4">
    <source>
        <dbReference type="ARBA" id="ARBA00012944"/>
    </source>
</evidence>
<keyword evidence="7 18" id="KW-0679">Respiratory chain</keyword>
<comment type="similarity">
    <text evidence="3 18">Belongs to the complex I subunit 2 family.</text>
</comment>
<keyword evidence="8 18" id="KW-0812">Transmembrane</keyword>
<keyword evidence="9 18" id="KW-0999">Mitochondrion inner membrane</keyword>
<evidence type="ECO:0000313" key="20">
    <source>
        <dbReference type="EMBL" id="ATI10808.1"/>
    </source>
</evidence>
<evidence type="ECO:0000256" key="8">
    <source>
        <dbReference type="ARBA" id="ARBA00022692"/>
    </source>
</evidence>
<evidence type="ECO:0000256" key="13">
    <source>
        <dbReference type="ARBA" id="ARBA00023027"/>
    </source>
</evidence>
<evidence type="ECO:0000256" key="7">
    <source>
        <dbReference type="ARBA" id="ARBA00022660"/>
    </source>
</evidence>
<dbReference type="InterPro" id="IPR050175">
    <property type="entry name" value="Complex_I_Subunit_2"/>
</dbReference>
<comment type="catalytic activity">
    <reaction evidence="17 18">
        <text>a ubiquinone + NADH + 5 H(+)(in) = a ubiquinol + NAD(+) + 4 H(+)(out)</text>
        <dbReference type="Rhea" id="RHEA:29091"/>
        <dbReference type="Rhea" id="RHEA-COMP:9565"/>
        <dbReference type="Rhea" id="RHEA-COMP:9566"/>
        <dbReference type="ChEBI" id="CHEBI:15378"/>
        <dbReference type="ChEBI" id="CHEBI:16389"/>
        <dbReference type="ChEBI" id="CHEBI:17976"/>
        <dbReference type="ChEBI" id="CHEBI:57540"/>
        <dbReference type="ChEBI" id="CHEBI:57945"/>
        <dbReference type="EC" id="7.1.1.2"/>
    </reaction>
</comment>
<feature type="transmembrane region" description="Helical" evidence="18">
    <location>
        <begin position="311"/>
        <end position="331"/>
    </location>
</feature>
<evidence type="ECO:0000256" key="16">
    <source>
        <dbReference type="ARBA" id="ARBA00023136"/>
    </source>
</evidence>
<feature type="transmembrane region" description="Helical" evidence="18">
    <location>
        <begin position="143"/>
        <end position="161"/>
    </location>
</feature>